<feature type="compositionally biased region" description="Basic and acidic residues" evidence="3">
    <location>
        <begin position="295"/>
        <end position="309"/>
    </location>
</feature>
<evidence type="ECO:0000313" key="5">
    <source>
        <dbReference type="EMBL" id="NED97006.1"/>
    </source>
</evidence>
<keyword evidence="6" id="KW-1185">Reference proteome</keyword>
<dbReference type="GO" id="GO:0005886">
    <property type="term" value="C:plasma membrane"/>
    <property type="evidence" value="ECO:0007669"/>
    <property type="project" value="TreeGrafter"/>
</dbReference>
<organism evidence="5 6">
    <name type="scientific">Phytoactinopolyspora alkaliphila</name>
    <dbReference type="NCBI Taxonomy" id="1783498"/>
    <lineage>
        <taxon>Bacteria</taxon>
        <taxon>Bacillati</taxon>
        <taxon>Actinomycetota</taxon>
        <taxon>Actinomycetes</taxon>
        <taxon>Jiangellales</taxon>
        <taxon>Jiangellaceae</taxon>
        <taxon>Phytoactinopolyspora</taxon>
    </lineage>
</organism>
<evidence type="ECO:0000313" key="6">
    <source>
        <dbReference type="Proteomes" id="UP000469185"/>
    </source>
</evidence>
<dbReference type="Proteomes" id="UP000469185">
    <property type="component" value="Unassembled WGS sequence"/>
</dbReference>
<dbReference type="PANTHER" id="PTHR10434:SF55">
    <property type="entry name" value="POSSIBLE ACYLTRANSFERASE"/>
    <property type="match status" value="1"/>
</dbReference>
<comment type="caution">
    <text evidence="5">The sequence shown here is derived from an EMBL/GenBank/DDBJ whole genome shotgun (WGS) entry which is preliminary data.</text>
</comment>
<dbReference type="InterPro" id="IPR002123">
    <property type="entry name" value="Plipid/glycerol_acylTrfase"/>
</dbReference>
<reference evidence="5 6" key="1">
    <citation type="submission" date="2020-02" db="EMBL/GenBank/DDBJ databases">
        <authorList>
            <person name="Li X.-J."/>
            <person name="Feng X.-M."/>
        </authorList>
    </citation>
    <scope>NUCLEOTIDE SEQUENCE [LARGE SCALE GENOMIC DNA]</scope>
    <source>
        <strain evidence="5 6">CGMCC 4.7225</strain>
    </source>
</reference>
<evidence type="ECO:0000256" key="2">
    <source>
        <dbReference type="ARBA" id="ARBA00023315"/>
    </source>
</evidence>
<keyword evidence="2 5" id="KW-0012">Acyltransferase</keyword>
<accession>A0A6N9YPN1</accession>
<dbReference type="GO" id="GO:0003841">
    <property type="term" value="F:1-acylglycerol-3-phosphate O-acyltransferase activity"/>
    <property type="evidence" value="ECO:0007669"/>
    <property type="project" value="TreeGrafter"/>
</dbReference>
<protein>
    <submittedName>
        <fullName evidence="5">1-acyl-sn-glycerol-3-phosphate acyltransferase</fullName>
    </submittedName>
</protein>
<dbReference type="EMBL" id="JAAGOB010000009">
    <property type="protein sequence ID" value="NED97006.1"/>
    <property type="molecule type" value="Genomic_DNA"/>
</dbReference>
<proteinExistence type="predicted"/>
<keyword evidence="1 5" id="KW-0808">Transferase</keyword>
<gene>
    <name evidence="5" type="ORF">G1H11_16995</name>
</gene>
<feature type="region of interest" description="Disordered" evidence="3">
    <location>
        <begin position="231"/>
        <end position="309"/>
    </location>
</feature>
<dbReference type="SMART" id="SM00563">
    <property type="entry name" value="PlsC"/>
    <property type="match status" value="1"/>
</dbReference>
<dbReference type="CDD" id="cd07989">
    <property type="entry name" value="LPLAT_AGPAT-like"/>
    <property type="match status" value="1"/>
</dbReference>
<dbReference type="PANTHER" id="PTHR10434">
    <property type="entry name" value="1-ACYL-SN-GLYCEROL-3-PHOSPHATE ACYLTRANSFERASE"/>
    <property type="match status" value="1"/>
</dbReference>
<sequence length="309" mass="33677">MNEEDFVRGPKQRLGFAYRCVANIVRPILLLITRQKWAGEHRLPPVGGGVVVVANHISHLDPFTLAHFLWDNGRATRFLAKEGLFRIPVIGRIIASCGQIPVYRESRDAARAYRDAVKAVREGECVVIYPEGTISRDPHLWPMTGKTGAARVALETGCKVLPVAQWGVQSILPPYSKRLRLVPRKLVEVRMGEPVSLDDLRGRPVTTEIMREATDRIMAAITAELEIARGETAPQQRFNPRSAGVPALGDPSIDEPASGDAGAAEPEAGMPVPGDPTPDVRAEDDVRDEDAGSAEPRDTSSSESGEEAR</sequence>
<evidence type="ECO:0000256" key="1">
    <source>
        <dbReference type="ARBA" id="ARBA00022679"/>
    </source>
</evidence>
<feature type="domain" description="Phospholipid/glycerol acyltransferase" evidence="4">
    <location>
        <begin position="50"/>
        <end position="168"/>
    </location>
</feature>
<evidence type="ECO:0000256" key="3">
    <source>
        <dbReference type="SAM" id="MobiDB-lite"/>
    </source>
</evidence>
<name>A0A6N9YPN1_9ACTN</name>
<evidence type="ECO:0000259" key="4">
    <source>
        <dbReference type="SMART" id="SM00563"/>
    </source>
</evidence>
<dbReference type="AlphaFoldDB" id="A0A6N9YPN1"/>
<dbReference type="Pfam" id="PF01553">
    <property type="entry name" value="Acyltransferase"/>
    <property type="match status" value="1"/>
</dbReference>
<dbReference type="GO" id="GO:0006654">
    <property type="term" value="P:phosphatidic acid biosynthetic process"/>
    <property type="evidence" value="ECO:0007669"/>
    <property type="project" value="TreeGrafter"/>
</dbReference>
<dbReference type="SUPFAM" id="SSF69593">
    <property type="entry name" value="Glycerol-3-phosphate (1)-acyltransferase"/>
    <property type="match status" value="1"/>
</dbReference>